<keyword evidence="1" id="KW-0378">Hydrolase</keyword>
<dbReference type="EMBL" id="FONL01000029">
    <property type="protein sequence ID" value="SFE88348.1"/>
    <property type="molecule type" value="Genomic_DNA"/>
</dbReference>
<dbReference type="OrthoDB" id="9805728at2"/>
<dbReference type="InterPro" id="IPR036866">
    <property type="entry name" value="RibonucZ/Hydroxyglut_hydro"/>
</dbReference>
<dbReference type="PANTHER" id="PTHR43546">
    <property type="entry name" value="UPF0173 METAL-DEPENDENT HYDROLASE MJ1163-RELATED"/>
    <property type="match status" value="1"/>
</dbReference>
<dbReference type="GO" id="GO:0016787">
    <property type="term" value="F:hydrolase activity"/>
    <property type="evidence" value="ECO:0007669"/>
    <property type="project" value="UniProtKB-KW"/>
</dbReference>
<dbReference type="RefSeq" id="WP_093913387.1">
    <property type="nucleotide sequence ID" value="NZ_FONL01000007.1"/>
</dbReference>
<proteinExistence type="predicted"/>
<keyword evidence="7" id="KW-1185">Reference proteome</keyword>
<dbReference type="SUPFAM" id="SSF56281">
    <property type="entry name" value="Metallo-hydrolase/oxidoreductase"/>
    <property type="match status" value="1"/>
</dbReference>
<evidence type="ECO:0000313" key="3">
    <source>
        <dbReference type="EMBL" id="SFE46398.1"/>
    </source>
</evidence>
<feature type="domain" description="Metallo-beta-lactamase" evidence="2">
    <location>
        <begin position="60"/>
        <end position="228"/>
    </location>
</feature>
<evidence type="ECO:0000313" key="7">
    <source>
        <dbReference type="Proteomes" id="UP000198896"/>
    </source>
</evidence>
<organism evidence="4 7">
    <name type="scientific">Succiniclasticum ruminis DSM 9236</name>
    <dbReference type="NCBI Taxonomy" id="1123323"/>
    <lineage>
        <taxon>Bacteria</taxon>
        <taxon>Bacillati</taxon>
        <taxon>Bacillota</taxon>
        <taxon>Negativicutes</taxon>
        <taxon>Acidaminococcales</taxon>
        <taxon>Acidaminococcaceae</taxon>
        <taxon>Succiniclasticum</taxon>
    </lineage>
</organism>
<dbReference type="EMBL" id="FONL01000007">
    <property type="protein sequence ID" value="SFE46398.1"/>
    <property type="molecule type" value="Genomic_DNA"/>
</dbReference>
<dbReference type="AlphaFoldDB" id="A0A1I2D8H2"/>
<sequence>MEIKQIRNATIRVLYAGKTFLIDPWLLEKGRMGCFLDIPNHPFHVPDTAKEGIPMPMCALPEPVEEILKGVDYYIVTHIHPDHVDMAPDGTVGGLLDKTVPVLVQNETDGKVFRASGFEQVLVLGETAYACGDVSITRTPALHGVIEPCGEACGVLFQAKQEKTLYVAGDTIWTTEIKKTLQTFTPDVVVLNACAAELVGFGRLIMNDEDVEAVARTVPDAQIVISHMDTVAHASITRYTMRGLLAKRGVEYLMPEDGETLAFN</sequence>
<evidence type="ECO:0000313" key="4">
    <source>
        <dbReference type="EMBL" id="SFE76842.1"/>
    </source>
</evidence>
<evidence type="ECO:0000256" key="1">
    <source>
        <dbReference type="ARBA" id="ARBA00022801"/>
    </source>
</evidence>
<dbReference type="EMBL" id="FONL01000031">
    <property type="protein sequence ID" value="SFE89116.1"/>
    <property type="molecule type" value="Genomic_DNA"/>
</dbReference>
<name>A0A1I2D8H2_9FIRM</name>
<dbReference type="EMBL" id="FONL01000018">
    <property type="protein sequence ID" value="SFE76842.1"/>
    <property type="molecule type" value="Genomic_DNA"/>
</dbReference>
<evidence type="ECO:0000313" key="6">
    <source>
        <dbReference type="EMBL" id="SFE89116.1"/>
    </source>
</evidence>
<evidence type="ECO:0000313" key="5">
    <source>
        <dbReference type="EMBL" id="SFE88348.1"/>
    </source>
</evidence>
<dbReference type="Proteomes" id="UP000198896">
    <property type="component" value="Unassembled WGS sequence"/>
</dbReference>
<accession>A0A1I2D8H2</accession>
<gene>
    <name evidence="3" type="ORF">SAMN05216245_1071</name>
    <name evidence="4" type="ORF">SAMN05216245_1181</name>
    <name evidence="5" type="ORF">SAMN05216245_12917</name>
    <name evidence="6" type="ORF">SAMN05216245_1311</name>
</gene>
<dbReference type="Pfam" id="PF12706">
    <property type="entry name" value="Lactamase_B_2"/>
    <property type="match status" value="1"/>
</dbReference>
<dbReference type="PANTHER" id="PTHR43546:SF9">
    <property type="entry name" value="L-ASCORBATE-6-PHOSPHATE LACTONASE ULAG-RELATED"/>
    <property type="match status" value="1"/>
</dbReference>
<dbReference type="InterPro" id="IPR001279">
    <property type="entry name" value="Metallo-B-lactamas"/>
</dbReference>
<reference evidence="4 7" key="1">
    <citation type="submission" date="2016-10" db="EMBL/GenBank/DDBJ databases">
        <authorList>
            <person name="de Groot N.N."/>
        </authorList>
    </citation>
    <scope>NUCLEOTIDE SEQUENCE [LARGE SCALE GENOMIC DNA]</scope>
    <source>
        <strain evidence="4 7">DSM 9236</strain>
    </source>
</reference>
<protein>
    <submittedName>
        <fullName evidence="4">L-ascorbate metabolism protein UlaG, beta-lactamase superfamily</fullName>
    </submittedName>
</protein>
<dbReference type="Gene3D" id="3.60.15.10">
    <property type="entry name" value="Ribonuclease Z/Hydroxyacylglutathione hydrolase-like"/>
    <property type="match status" value="1"/>
</dbReference>
<dbReference type="InterPro" id="IPR050114">
    <property type="entry name" value="UPF0173_UPF0282_UlaG_hydrolase"/>
</dbReference>
<evidence type="ECO:0000259" key="2">
    <source>
        <dbReference type="Pfam" id="PF12706"/>
    </source>
</evidence>